<dbReference type="InterPro" id="IPR000326">
    <property type="entry name" value="PAP2/HPO"/>
</dbReference>
<gene>
    <name evidence="2" type="ORF">METZ01_LOCUS78850</name>
</gene>
<dbReference type="SUPFAM" id="SSF48317">
    <property type="entry name" value="Acid phosphatase/Vanadium-dependent haloperoxidase"/>
    <property type="match status" value="1"/>
</dbReference>
<organism evidence="2">
    <name type="scientific">marine metagenome</name>
    <dbReference type="NCBI Taxonomy" id="408172"/>
    <lineage>
        <taxon>unclassified sequences</taxon>
        <taxon>metagenomes</taxon>
        <taxon>ecological metagenomes</taxon>
    </lineage>
</organism>
<feature type="domain" description="Phosphatidic acid phosphatase type 2/haloperoxidase" evidence="1">
    <location>
        <begin position="74"/>
        <end position="180"/>
    </location>
</feature>
<accession>A0A381UCR2</accession>
<protein>
    <recommendedName>
        <fullName evidence="1">Phosphatidic acid phosphatase type 2/haloperoxidase domain-containing protein</fullName>
    </recommendedName>
</protein>
<proteinExistence type="predicted"/>
<feature type="non-terminal residue" evidence="2">
    <location>
        <position position="1"/>
    </location>
</feature>
<evidence type="ECO:0000259" key="1">
    <source>
        <dbReference type="SMART" id="SM00014"/>
    </source>
</evidence>
<sequence>VPEDARGADDGHPLGPAVAALDDAVDRAWEGLRGHPVADQIFYAASQLGDFSLLWHLLGVTRGLASDEGIREAARLSAALAVESVLVNGAVKSLFRRERPAHGDERPHHLRQPLTSSFPSGHASAAFMAATLLAERTRMKPLWYALAGVVAASRVHTRIHHASDVVAGAALGLALGRVVRKTLRLR</sequence>
<dbReference type="EMBL" id="UINC01006184">
    <property type="protein sequence ID" value="SVA25996.1"/>
    <property type="molecule type" value="Genomic_DNA"/>
</dbReference>
<dbReference type="PANTHER" id="PTHR14969">
    <property type="entry name" value="SPHINGOSINE-1-PHOSPHATE PHOSPHOHYDROLASE"/>
    <property type="match status" value="1"/>
</dbReference>
<dbReference type="PANTHER" id="PTHR14969:SF13">
    <property type="entry name" value="AT30094P"/>
    <property type="match status" value="1"/>
</dbReference>
<evidence type="ECO:0000313" key="2">
    <source>
        <dbReference type="EMBL" id="SVA25996.1"/>
    </source>
</evidence>
<name>A0A381UCR2_9ZZZZ</name>
<dbReference type="Pfam" id="PF01569">
    <property type="entry name" value="PAP2"/>
    <property type="match status" value="1"/>
</dbReference>
<dbReference type="InterPro" id="IPR036938">
    <property type="entry name" value="PAP2/HPO_sf"/>
</dbReference>
<dbReference type="AlphaFoldDB" id="A0A381UCR2"/>
<dbReference type="CDD" id="cd01610">
    <property type="entry name" value="PAP2_like"/>
    <property type="match status" value="1"/>
</dbReference>
<dbReference type="Gene3D" id="1.20.144.10">
    <property type="entry name" value="Phosphatidic acid phosphatase type 2/haloperoxidase"/>
    <property type="match status" value="1"/>
</dbReference>
<reference evidence="2" key="1">
    <citation type="submission" date="2018-05" db="EMBL/GenBank/DDBJ databases">
        <authorList>
            <person name="Lanie J.A."/>
            <person name="Ng W.-L."/>
            <person name="Kazmierczak K.M."/>
            <person name="Andrzejewski T.M."/>
            <person name="Davidsen T.M."/>
            <person name="Wayne K.J."/>
            <person name="Tettelin H."/>
            <person name="Glass J.I."/>
            <person name="Rusch D."/>
            <person name="Podicherti R."/>
            <person name="Tsui H.-C.T."/>
            <person name="Winkler M.E."/>
        </authorList>
    </citation>
    <scope>NUCLEOTIDE SEQUENCE</scope>
</reference>
<dbReference type="SMART" id="SM00014">
    <property type="entry name" value="acidPPc"/>
    <property type="match status" value="1"/>
</dbReference>